<accession>A0AA40KI73</accession>
<dbReference type="Proteomes" id="UP001177670">
    <property type="component" value="Unassembled WGS sequence"/>
</dbReference>
<name>A0AA40KI73_9HYME</name>
<evidence type="ECO:0000313" key="2">
    <source>
        <dbReference type="EMBL" id="KAK1121176.1"/>
    </source>
</evidence>
<proteinExistence type="predicted"/>
<keyword evidence="3" id="KW-1185">Reference proteome</keyword>
<comment type="caution">
    <text evidence="2">The sequence shown here is derived from an EMBL/GenBank/DDBJ whole genome shotgun (WGS) entry which is preliminary data.</text>
</comment>
<dbReference type="EMBL" id="JAHYIQ010000027">
    <property type="protein sequence ID" value="KAK1121176.1"/>
    <property type="molecule type" value="Genomic_DNA"/>
</dbReference>
<organism evidence="2 3">
    <name type="scientific">Melipona bicolor</name>
    <dbReference type="NCBI Taxonomy" id="60889"/>
    <lineage>
        <taxon>Eukaryota</taxon>
        <taxon>Metazoa</taxon>
        <taxon>Ecdysozoa</taxon>
        <taxon>Arthropoda</taxon>
        <taxon>Hexapoda</taxon>
        <taxon>Insecta</taxon>
        <taxon>Pterygota</taxon>
        <taxon>Neoptera</taxon>
        <taxon>Endopterygota</taxon>
        <taxon>Hymenoptera</taxon>
        <taxon>Apocrita</taxon>
        <taxon>Aculeata</taxon>
        <taxon>Apoidea</taxon>
        <taxon>Anthophila</taxon>
        <taxon>Apidae</taxon>
        <taxon>Melipona</taxon>
    </lineage>
</organism>
<dbReference type="AlphaFoldDB" id="A0AA40KI73"/>
<sequence>MRSGEHSSSKKVSDKVMANGGNGLHRGKRSSSSSSSSLPFFYPKLCYRIGYASSYPQFGRRMLQ</sequence>
<feature type="region of interest" description="Disordered" evidence="1">
    <location>
        <begin position="1"/>
        <end position="37"/>
    </location>
</feature>
<reference evidence="2" key="1">
    <citation type="submission" date="2021-10" db="EMBL/GenBank/DDBJ databases">
        <title>Melipona bicolor Genome sequencing and assembly.</title>
        <authorList>
            <person name="Araujo N.S."/>
            <person name="Arias M.C."/>
        </authorList>
    </citation>
    <scope>NUCLEOTIDE SEQUENCE</scope>
    <source>
        <strain evidence="2">USP_2M_L1-L4_2017</strain>
        <tissue evidence="2">Whole body</tissue>
    </source>
</reference>
<evidence type="ECO:0000313" key="3">
    <source>
        <dbReference type="Proteomes" id="UP001177670"/>
    </source>
</evidence>
<evidence type="ECO:0000256" key="1">
    <source>
        <dbReference type="SAM" id="MobiDB-lite"/>
    </source>
</evidence>
<feature type="compositionally biased region" description="Basic and acidic residues" evidence="1">
    <location>
        <begin position="1"/>
        <end position="14"/>
    </location>
</feature>
<gene>
    <name evidence="2" type="ORF">K0M31_010483</name>
</gene>
<protein>
    <submittedName>
        <fullName evidence="2">Uncharacterized protein</fullName>
    </submittedName>
</protein>